<dbReference type="InterPro" id="IPR021438">
    <property type="entry name" value="DUF3087"/>
</dbReference>
<feature type="transmembrane region" description="Helical" evidence="1">
    <location>
        <begin position="20"/>
        <end position="42"/>
    </location>
</feature>
<evidence type="ECO:0000313" key="2">
    <source>
        <dbReference type="EMBL" id="GGA92365.1"/>
    </source>
</evidence>
<reference evidence="3" key="1">
    <citation type="journal article" date="2019" name="Int. J. Syst. Evol. Microbiol.">
        <title>The Global Catalogue of Microorganisms (GCM) 10K type strain sequencing project: providing services to taxonomists for standard genome sequencing and annotation.</title>
        <authorList>
            <consortium name="The Broad Institute Genomics Platform"/>
            <consortium name="The Broad Institute Genome Sequencing Center for Infectious Disease"/>
            <person name="Wu L."/>
            <person name="Ma J."/>
        </authorList>
    </citation>
    <scope>NUCLEOTIDE SEQUENCE [LARGE SCALE GENOMIC DNA]</scope>
    <source>
        <strain evidence="3">CGMCC 1.10131</strain>
    </source>
</reference>
<name>A0ABQ1HVU1_9ALTE</name>
<evidence type="ECO:0000256" key="1">
    <source>
        <dbReference type="SAM" id="Phobius"/>
    </source>
</evidence>
<keyword evidence="1" id="KW-0812">Transmembrane</keyword>
<keyword evidence="1" id="KW-0472">Membrane</keyword>
<evidence type="ECO:0000313" key="3">
    <source>
        <dbReference type="Proteomes" id="UP000651977"/>
    </source>
</evidence>
<comment type="caution">
    <text evidence="2">The sequence shown here is derived from an EMBL/GenBank/DDBJ whole genome shotgun (WGS) entry which is preliminary data.</text>
</comment>
<proteinExistence type="predicted"/>
<feature type="transmembrane region" description="Helical" evidence="1">
    <location>
        <begin position="48"/>
        <end position="66"/>
    </location>
</feature>
<accession>A0ABQ1HVU1</accession>
<organism evidence="2 3">
    <name type="scientific">Agarivorans gilvus</name>
    <dbReference type="NCBI Taxonomy" id="680279"/>
    <lineage>
        <taxon>Bacteria</taxon>
        <taxon>Pseudomonadati</taxon>
        <taxon>Pseudomonadota</taxon>
        <taxon>Gammaproteobacteria</taxon>
        <taxon>Alteromonadales</taxon>
        <taxon>Alteromonadaceae</taxon>
        <taxon>Agarivorans</taxon>
    </lineage>
</organism>
<dbReference type="Proteomes" id="UP000651977">
    <property type="component" value="Unassembled WGS sequence"/>
</dbReference>
<gene>
    <name evidence="2" type="ORF">GCM10007414_01260</name>
</gene>
<keyword evidence="1" id="KW-1133">Transmembrane helix</keyword>
<dbReference type="EMBL" id="BMDY01000001">
    <property type="protein sequence ID" value="GGA92365.1"/>
    <property type="molecule type" value="Genomic_DNA"/>
</dbReference>
<keyword evidence="3" id="KW-1185">Reference proteome</keyword>
<sequence length="167" mass="19545">MQLQNIDKSTYQTRSRNSYLALCGLLIIFTLAWSTLFIALFSNSENNFIFNLLGVIAALLSVLPIVNYCKNKAWFAEVIYVWRLKRELNKINRKMRHLVQAMNRGEADAFVIVKFSYVGSRQIWQLDDNTLMLNELNRSEHKLAEQAEKLGIEVDENRYRSEMLAKY</sequence>
<protein>
    <submittedName>
        <fullName evidence="2">Medium chain reductase/dehydrogenase</fullName>
    </submittedName>
</protein>
<dbReference type="RefSeq" id="WP_055731741.1">
    <property type="nucleotide sequence ID" value="NZ_BMDY01000001.1"/>
</dbReference>
<dbReference type="Pfam" id="PF11286">
    <property type="entry name" value="DUF3087"/>
    <property type="match status" value="1"/>
</dbReference>